<dbReference type="PANTHER" id="PTHR30535:SF35">
    <property type="entry name" value="PERIPLASMIC BINDING PROTEIN"/>
    <property type="match status" value="1"/>
</dbReference>
<dbReference type="STRING" id="1454001.AW08_01238"/>
<dbReference type="InterPro" id="IPR054828">
    <property type="entry name" value="Vit_B12_bind_prot"/>
</dbReference>
<feature type="domain" description="Fe/B12 periplasmic-binding" evidence="2">
    <location>
        <begin position="19"/>
        <end position="269"/>
    </location>
</feature>
<keyword evidence="4" id="KW-1185">Reference proteome</keyword>
<evidence type="ECO:0000256" key="1">
    <source>
        <dbReference type="ARBA" id="ARBA00022729"/>
    </source>
</evidence>
<dbReference type="PATRIC" id="fig|1454001.3.peg.1262"/>
<name>A0A011N0T4_9PROT</name>
<reference evidence="3" key="1">
    <citation type="submission" date="2014-02" db="EMBL/GenBank/DDBJ databases">
        <title>Expanding our view of genomic diversity in Candidatus Accumulibacter clades.</title>
        <authorList>
            <person name="Skennerton C.T."/>
            <person name="Barr J.J."/>
            <person name="Slater F.R."/>
            <person name="Bond P.L."/>
            <person name="Tyson G.W."/>
        </authorList>
    </citation>
    <scope>NUCLEOTIDE SEQUENCE [LARGE SCALE GENOMIC DNA]</scope>
</reference>
<evidence type="ECO:0000313" key="3">
    <source>
        <dbReference type="EMBL" id="EXI68456.1"/>
    </source>
</evidence>
<dbReference type="SUPFAM" id="SSF53807">
    <property type="entry name" value="Helical backbone' metal receptor"/>
    <property type="match status" value="1"/>
</dbReference>
<dbReference type="Proteomes" id="UP000020218">
    <property type="component" value="Unassembled WGS sequence"/>
</dbReference>
<organism evidence="3 4">
    <name type="scientific">Candidatus Accumulibacter adjunctus</name>
    <dbReference type="NCBI Taxonomy" id="1454001"/>
    <lineage>
        <taxon>Bacteria</taxon>
        <taxon>Pseudomonadati</taxon>
        <taxon>Pseudomonadota</taxon>
        <taxon>Betaproteobacteria</taxon>
        <taxon>Candidatus Accumulibacter</taxon>
    </lineage>
</organism>
<dbReference type="PROSITE" id="PS50983">
    <property type="entry name" value="FE_B12_PBP"/>
    <property type="match status" value="1"/>
</dbReference>
<comment type="caution">
    <text evidence="3">The sequence shown here is derived from an EMBL/GenBank/DDBJ whole genome shotgun (WGS) entry which is preliminary data.</text>
</comment>
<keyword evidence="1" id="KW-0732">Signal</keyword>
<dbReference type="InterPro" id="IPR050902">
    <property type="entry name" value="ABC_Transporter_SBP"/>
</dbReference>
<sequence length="269" mass="30238">MQWSDALGKLHGRYPGSPRIVSLVPSLTELLIALGLGAQLTGRTGFCVHPRAALRGIPKLGGTKGFDRERLRALQPTHVLVNIDENRRDEVAALADFVPHVVVTHPLEARDNLDLYRLLGGIFDREQEAAALCAAFEREWTALAEVAALLPRQQVLYLIWRDPWFSVARDTYISRMLAAAGWETLPAVSAQRYPQIELAEAVRDAEIVFLASEPYPFRERDRQRLLAEMAGHCWQLIDGEMVSWYGSRAIMGLAYLRRLRLGLSQSARN</sequence>
<dbReference type="InterPro" id="IPR002491">
    <property type="entry name" value="ABC_transptr_periplasmic_BD"/>
</dbReference>
<dbReference type="EMBL" id="JFAX01000005">
    <property type="protein sequence ID" value="EXI68456.1"/>
    <property type="molecule type" value="Genomic_DNA"/>
</dbReference>
<dbReference type="AlphaFoldDB" id="A0A011N0T4"/>
<evidence type="ECO:0000313" key="4">
    <source>
        <dbReference type="Proteomes" id="UP000020218"/>
    </source>
</evidence>
<proteinExistence type="predicted"/>
<accession>A0A011N0T4</accession>
<dbReference type="PANTHER" id="PTHR30535">
    <property type="entry name" value="VITAMIN B12-BINDING PROTEIN"/>
    <property type="match status" value="1"/>
</dbReference>
<protein>
    <submittedName>
        <fullName evidence="3">Vitamin B12-transporter protein BtuF</fullName>
    </submittedName>
</protein>
<dbReference type="Gene3D" id="3.40.50.1980">
    <property type="entry name" value="Nitrogenase molybdenum iron protein domain"/>
    <property type="match status" value="2"/>
</dbReference>
<dbReference type="Pfam" id="PF01497">
    <property type="entry name" value="Peripla_BP_2"/>
    <property type="match status" value="1"/>
</dbReference>
<dbReference type="NCBIfam" id="NF038402">
    <property type="entry name" value="TroA_like"/>
    <property type="match status" value="1"/>
</dbReference>
<evidence type="ECO:0000259" key="2">
    <source>
        <dbReference type="PROSITE" id="PS50983"/>
    </source>
</evidence>
<gene>
    <name evidence="3" type="ORF">AW08_01238</name>
</gene>